<reference evidence="6" key="2">
    <citation type="submission" date="2021-04" db="EMBL/GenBank/DDBJ databases">
        <authorList>
            <person name="Gilroy R."/>
        </authorList>
    </citation>
    <scope>NUCLEOTIDE SEQUENCE</scope>
    <source>
        <strain evidence="6">1719</strain>
    </source>
</reference>
<dbReference type="SUPFAM" id="SSF52833">
    <property type="entry name" value="Thioredoxin-like"/>
    <property type="match status" value="1"/>
</dbReference>
<dbReference type="Pfam" id="PF14289">
    <property type="entry name" value="DUF4369"/>
    <property type="match status" value="1"/>
</dbReference>
<dbReference type="Pfam" id="PF00578">
    <property type="entry name" value="AhpC-TSA"/>
    <property type="match status" value="1"/>
</dbReference>
<organism evidence="6 7">
    <name type="scientific">Candidatus Sphingobacterium stercoripullorum</name>
    <dbReference type="NCBI Taxonomy" id="2838759"/>
    <lineage>
        <taxon>Bacteria</taxon>
        <taxon>Pseudomonadati</taxon>
        <taxon>Bacteroidota</taxon>
        <taxon>Sphingobacteriia</taxon>
        <taxon>Sphingobacteriales</taxon>
        <taxon>Sphingobacteriaceae</taxon>
        <taxon>Sphingobacterium</taxon>
    </lineage>
</organism>
<keyword evidence="2" id="KW-0201">Cytochrome c-type biogenesis</keyword>
<evidence type="ECO:0000256" key="1">
    <source>
        <dbReference type="ARBA" id="ARBA00004196"/>
    </source>
</evidence>
<gene>
    <name evidence="6" type="ORF">H9853_08545</name>
</gene>
<comment type="caution">
    <text evidence="6">The sequence shown here is derived from an EMBL/GenBank/DDBJ whole genome shotgun (WGS) entry which is preliminary data.</text>
</comment>
<dbReference type="Proteomes" id="UP000824156">
    <property type="component" value="Unassembled WGS sequence"/>
</dbReference>
<dbReference type="InterPro" id="IPR050553">
    <property type="entry name" value="Thioredoxin_ResA/DsbE_sf"/>
</dbReference>
<reference evidence="6" key="1">
    <citation type="journal article" date="2021" name="PeerJ">
        <title>Extensive microbial diversity within the chicken gut microbiome revealed by metagenomics and culture.</title>
        <authorList>
            <person name="Gilroy R."/>
            <person name="Ravi A."/>
            <person name="Getino M."/>
            <person name="Pursley I."/>
            <person name="Horton D.L."/>
            <person name="Alikhan N.F."/>
            <person name="Baker D."/>
            <person name="Gharbi K."/>
            <person name="Hall N."/>
            <person name="Watson M."/>
            <person name="Adriaenssens E.M."/>
            <person name="Foster-Nyarko E."/>
            <person name="Jarju S."/>
            <person name="Secka A."/>
            <person name="Antonio M."/>
            <person name="Oren A."/>
            <person name="Chaudhuri R.R."/>
            <person name="La Ragione R."/>
            <person name="Hildebrand F."/>
            <person name="Pallen M.J."/>
        </authorList>
    </citation>
    <scope>NUCLEOTIDE SEQUENCE</scope>
    <source>
        <strain evidence="6">1719</strain>
    </source>
</reference>
<proteinExistence type="predicted"/>
<dbReference type="AlphaFoldDB" id="A0A9D2AZP0"/>
<dbReference type="GO" id="GO:0030313">
    <property type="term" value="C:cell envelope"/>
    <property type="evidence" value="ECO:0007669"/>
    <property type="project" value="UniProtKB-SubCell"/>
</dbReference>
<dbReference type="GO" id="GO:0016209">
    <property type="term" value="F:antioxidant activity"/>
    <property type="evidence" value="ECO:0007669"/>
    <property type="project" value="InterPro"/>
</dbReference>
<dbReference type="EMBL" id="DXEZ01000232">
    <property type="protein sequence ID" value="HIX55061.1"/>
    <property type="molecule type" value="Genomic_DNA"/>
</dbReference>
<feature type="domain" description="Thioredoxin" evidence="5">
    <location>
        <begin position="220"/>
        <end position="360"/>
    </location>
</feature>
<dbReference type="CDD" id="cd02966">
    <property type="entry name" value="TlpA_like_family"/>
    <property type="match status" value="1"/>
</dbReference>
<dbReference type="PROSITE" id="PS51352">
    <property type="entry name" value="THIOREDOXIN_2"/>
    <property type="match status" value="1"/>
</dbReference>
<keyword evidence="3" id="KW-1015">Disulfide bond</keyword>
<evidence type="ECO:0000259" key="5">
    <source>
        <dbReference type="PROSITE" id="PS51352"/>
    </source>
</evidence>
<evidence type="ECO:0000256" key="2">
    <source>
        <dbReference type="ARBA" id="ARBA00022748"/>
    </source>
</evidence>
<evidence type="ECO:0000256" key="3">
    <source>
        <dbReference type="ARBA" id="ARBA00023157"/>
    </source>
</evidence>
<dbReference type="GO" id="GO:0017004">
    <property type="term" value="P:cytochrome complex assembly"/>
    <property type="evidence" value="ECO:0007669"/>
    <property type="project" value="UniProtKB-KW"/>
</dbReference>
<evidence type="ECO:0000313" key="6">
    <source>
        <dbReference type="EMBL" id="HIX55061.1"/>
    </source>
</evidence>
<accession>A0A9D2AZP0</accession>
<evidence type="ECO:0000313" key="7">
    <source>
        <dbReference type="Proteomes" id="UP000824156"/>
    </source>
</evidence>
<sequence length="360" mass="40613">MAVVYGQSNFTIVGTSEKINEGDSLFLAYKDDGQFILKSTTAKNKKFSFSGSVTKPVKAYISRNENPNYASIISESIEVYLEPGIIKINSPDTLTGAIVSGTALNDTLQLLQYELEDLIKRRADIKDLDLFTKEERNDTALVNRNKRELEEIFYRIIDRQLAFSKRHPNSYVSLDILFSSSRINTYIEQVALVYDQLAESLKQTTQGNVIQERISKKRQVVPGMKAIDFSMVDNTGEVVSLSAFHGRYVLLDFWASWCIPCREEHPNLIHTYQKFKDKGFTILSVSIDTDKASWMNAISKDNLLWSQVSDLMGDKSVVYLGYGITSIPSNFLIDPQGQVIAKDLKGEALTAELLKIFPVE</sequence>
<dbReference type="Gene3D" id="3.40.30.10">
    <property type="entry name" value="Glutaredoxin"/>
    <property type="match status" value="1"/>
</dbReference>
<protein>
    <submittedName>
        <fullName evidence="6">Redoxin domain-containing protein</fullName>
    </submittedName>
</protein>
<comment type="subcellular location">
    <subcellularLocation>
        <location evidence="1">Cell envelope</location>
    </subcellularLocation>
</comment>
<dbReference type="GO" id="GO:0016491">
    <property type="term" value="F:oxidoreductase activity"/>
    <property type="evidence" value="ECO:0007669"/>
    <property type="project" value="InterPro"/>
</dbReference>
<dbReference type="PANTHER" id="PTHR42852">
    <property type="entry name" value="THIOL:DISULFIDE INTERCHANGE PROTEIN DSBE"/>
    <property type="match status" value="1"/>
</dbReference>
<keyword evidence="4" id="KW-0676">Redox-active center</keyword>
<dbReference type="InterPro" id="IPR036249">
    <property type="entry name" value="Thioredoxin-like_sf"/>
</dbReference>
<dbReference type="PANTHER" id="PTHR42852:SF6">
    <property type="entry name" value="THIOL:DISULFIDE INTERCHANGE PROTEIN DSBE"/>
    <property type="match status" value="1"/>
</dbReference>
<dbReference type="InterPro" id="IPR025380">
    <property type="entry name" value="DUF4369"/>
</dbReference>
<name>A0A9D2AZP0_9SPHI</name>
<dbReference type="InterPro" id="IPR000866">
    <property type="entry name" value="AhpC/TSA"/>
</dbReference>
<evidence type="ECO:0000256" key="4">
    <source>
        <dbReference type="ARBA" id="ARBA00023284"/>
    </source>
</evidence>
<dbReference type="InterPro" id="IPR013766">
    <property type="entry name" value="Thioredoxin_domain"/>
</dbReference>